<name>A0A917FVU6_9BACL</name>
<protein>
    <submittedName>
        <fullName evidence="2">Uncharacterized protein</fullName>
    </submittedName>
</protein>
<keyword evidence="1" id="KW-1133">Transmembrane helix</keyword>
<evidence type="ECO:0000313" key="3">
    <source>
        <dbReference type="Proteomes" id="UP000644756"/>
    </source>
</evidence>
<keyword evidence="3" id="KW-1185">Reference proteome</keyword>
<gene>
    <name evidence="2" type="ORF">GCM10010916_25730</name>
</gene>
<feature type="transmembrane region" description="Helical" evidence="1">
    <location>
        <begin position="52"/>
        <end position="76"/>
    </location>
</feature>
<feature type="transmembrane region" description="Helical" evidence="1">
    <location>
        <begin position="28"/>
        <end position="46"/>
    </location>
</feature>
<organism evidence="2 3">
    <name type="scientific">Paenibacillus abyssi</name>
    <dbReference type="NCBI Taxonomy" id="1340531"/>
    <lineage>
        <taxon>Bacteria</taxon>
        <taxon>Bacillati</taxon>
        <taxon>Bacillota</taxon>
        <taxon>Bacilli</taxon>
        <taxon>Bacillales</taxon>
        <taxon>Paenibacillaceae</taxon>
        <taxon>Paenibacillus</taxon>
    </lineage>
</organism>
<dbReference type="Proteomes" id="UP000644756">
    <property type="component" value="Unassembled WGS sequence"/>
</dbReference>
<sequence>MTSPKVGYKSRIEDHERISEEAQSNYDLLKYLAPLSIIIFLTSLYFQNKIPLGLTTLSIINLLIFLVHFFFLSVYLNKFKKHMHEASFWKKELNRYEEAAKTDK</sequence>
<keyword evidence="1" id="KW-0812">Transmembrane</keyword>
<dbReference type="EMBL" id="BMGR01000008">
    <property type="protein sequence ID" value="GGG07688.1"/>
    <property type="molecule type" value="Genomic_DNA"/>
</dbReference>
<accession>A0A917FVU6</accession>
<evidence type="ECO:0000313" key="2">
    <source>
        <dbReference type="EMBL" id="GGG07688.1"/>
    </source>
</evidence>
<reference evidence="2" key="1">
    <citation type="journal article" date="2014" name="Int. J. Syst. Evol. Microbiol.">
        <title>Complete genome sequence of Corynebacterium casei LMG S-19264T (=DSM 44701T), isolated from a smear-ripened cheese.</title>
        <authorList>
            <consortium name="US DOE Joint Genome Institute (JGI-PGF)"/>
            <person name="Walter F."/>
            <person name="Albersmeier A."/>
            <person name="Kalinowski J."/>
            <person name="Ruckert C."/>
        </authorList>
    </citation>
    <scope>NUCLEOTIDE SEQUENCE</scope>
    <source>
        <strain evidence="2">CGMCC 1.12987</strain>
    </source>
</reference>
<proteinExistence type="predicted"/>
<keyword evidence="1" id="KW-0472">Membrane</keyword>
<comment type="caution">
    <text evidence="2">The sequence shown here is derived from an EMBL/GenBank/DDBJ whole genome shotgun (WGS) entry which is preliminary data.</text>
</comment>
<reference evidence="2" key="2">
    <citation type="submission" date="2020-09" db="EMBL/GenBank/DDBJ databases">
        <authorList>
            <person name="Sun Q."/>
            <person name="Zhou Y."/>
        </authorList>
    </citation>
    <scope>NUCLEOTIDE SEQUENCE</scope>
    <source>
        <strain evidence="2">CGMCC 1.12987</strain>
    </source>
</reference>
<dbReference type="AlphaFoldDB" id="A0A917FVU6"/>
<evidence type="ECO:0000256" key="1">
    <source>
        <dbReference type="SAM" id="Phobius"/>
    </source>
</evidence>